<dbReference type="PANTHER" id="PTHR11575:SF32">
    <property type="entry name" value="APYRASE-LIKE PROTEIN"/>
    <property type="match status" value="1"/>
</dbReference>
<keyword evidence="4 6" id="KW-0547">Nucleotide-binding</keyword>
<dbReference type="Pfam" id="PF00149">
    <property type="entry name" value="Metallophos"/>
    <property type="match status" value="1"/>
</dbReference>
<feature type="domain" description="Calcineurin-like phosphoesterase" evidence="7">
    <location>
        <begin position="30"/>
        <end position="243"/>
    </location>
</feature>
<evidence type="ECO:0008006" key="11">
    <source>
        <dbReference type="Google" id="ProtNLM"/>
    </source>
</evidence>
<dbReference type="InterPro" id="IPR004843">
    <property type="entry name" value="Calcineurin-like_PHP"/>
</dbReference>
<keyword evidence="3 6" id="KW-0732">Signal</keyword>
<evidence type="ECO:0000259" key="8">
    <source>
        <dbReference type="Pfam" id="PF02872"/>
    </source>
</evidence>
<gene>
    <name evidence="9" type="ORF">Zmor_000549</name>
</gene>
<evidence type="ECO:0000256" key="1">
    <source>
        <dbReference type="ARBA" id="ARBA00006654"/>
    </source>
</evidence>
<dbReference type="GO" id="GO:0000166">
    <property type="term" value="F:nucleotide binding"/>
    <property type="evidence" value="ECO:0007669"/>
    <property type="project" value="UniProtKB-KW"/>
</dbReference>
<evidence type="ECO:0000313" key="10">
    <source>
        <dbReference type="Proteomes" id="UP001168821"/>
    </source>
</evidence>
<dbReference type="FunFam" id="3.60.21.10:FF:000020">
    <property type="entry name" value="NT5E isoform 4"/>
    <property type="match status" value="1"/>
</dbReference>
<name>A0AA38MRT8_9CUCU</name>
<dbReference type="InterPro" id="IPR029052">
    <property type="entry name" value="Metallo-depent_PP-like"/>
</dbReference>
<dbReference type="Pfam" id="PF02872">
    <property type="entry name" value="5_nucleotid_C"/>
    <property type="match status" value="1"/>
</dbReference>
<dbReference type="PANTHER" id="PTHR11575">
    <property type="entry name" value="5'-NUCLEOTIDASE-RELATED"/>
    <property type="match status" value="1"/>
</dbReference>
<keyword evidence="2" id="KW-0479">Metal-binding</keyword>
<proteinExistence type="inferred from homology"/>
<evidence type="ECO:0000256" key="5">
    <source>
        <dbReference type="ARBA" id="ARBA00022801"/>
    </source>
</evidence>
<evidence type="ECO:0000256" key="2">
    <source>
        <dbReference type="ARBA" id="ARBA00022723"/>
    </source>
</evidence>
<evidence type="ECO:0000256" key="4">
    <source>
        <dbReference type="ARBA" id="ARBA00022741"/>
    </source>
</evidence>
<dbReference type="GO" id="GO:0005886">
    <property type="term" value="C:plasma membrane"/>
    <property type="evidence" value="ECO:0007669"/>
    <property type="project" value="TreeGrafter"/>
</dbReference>
<dbReference type="CDD" id="cd07409">
    <property type="entry name" value="MPP_CD73_N"/>
    <property type="match status" value="1"/>
</dbReference>
<dbReference type="SUPFAM" id="SSF56300">
    <property type="entry name" value="Metallo-dependent phosphatases"/>
    <property type="match status" value="1"/>
</dbReference>
<dbReference type="SUPFAM" id="SSF55816">
    <property type="entry name" value="5'-nucleotidase (syn. UDP-sugar hydrolase), C-terminal domain"/>
    <property type="match status" value="1"/>
</dbReference>
<reference evidence="9" key="1">
    <citation type="journal article" date="2023" name="G3 (Bethesda)">
        <title>Whole genome assemblies of Zophobas morio and Tenebrio molitor.</title>
        <authorList>
            <person name="Kaur S."/>
            <person name="Stinson S.A."/>
            <person name="diCenzo G.C."/>
        </authorList>
    </citation>
    <scope>NUCLEOTIDE SEQUENCE</scope>
    <source>
        <strain evidence="9">QUZm001</strain>
    </source>
</reference>
<accession>A0AA38MRT8</accession>
<dbReference type="Gene3D" id="3.90.780.10">
    <property type="entry name" value="5'-Nucleotidase, C-terminal domain"/>
    <property type="match status" value="1"/>
</dbReference>
<dbReference type="EMBL" id="JALNTZ010000001">
    <property type="protein sequence ID" value="KAJ3665033.1"/>
    <property type="molecule type" value="Genomic_DNA"/>
</dbReference>
<dbReference type="FunFam" id="3.90.780.10:FF:000015">
    <property type="entry name" value="Trifunctional nucleotide phosphoesterase protein YfkN"/>
    <property type="match status" value="1"/>
</dbReference>
<evidence type="ECO:0000259" key="7">
    <source>
        <dbReference type="Pfam" id="PF00149"/>
    </source>
</evidence>
<evidence type="ECO:0000256" key="3">
    <source>
        <dbReference type="ARBA" id="ARBA00022729"/>
    </source>
</evidence>
<feature type="signal peptide" evidence="6">
    <location>
        <begin position="1"/>
        <end position="19"/>
    </location>
</feature>
<keyword evidence="5 6" id="KW-0378">Hydrolase</keyword>
<protein>
    <recommendedName>
        <fullName evidence="11">Apyrase</fullName>
    </recommendedName>
</protein>
<keyword evidence="10" id="KW-1185">Reference proteome</keyword>
<dbReference type="Gene3D" id="3.60.21.10">
    <property type="match status" value="1"/>
</dbReference>
<comment type="similarity">
    <text evidence="1 6">Belongs to the 5'-nucleotidase family.</text>
</comment>
<comment type="caution">
    <text evidence="9">The sequence shown here is derived from an EMBL/GenBank/DDBJ whole genome shotgun (WGS) entry which is preliminary data.</text>
</comment>
<organism evidence="9 10">
    <name type="scientific">Zophobas morio</name>
    <dbReference type="NCBI Taxonomy" id="2755281"/>
    <lineage>
        <taxon>Eukaryota</taxon>
        <taxon>Metazoa</taxon>
        <taxon>Ecdysozoa</taxon>
        <taxon>Arthropoda</taxon>
        <taxon>Hexapoda</taxon>
        <taxon>Insecta</taxon>
        <taxon>Pterygota</taxon>
        <taxon>Neoptera</taxon>
        <taxon>Endopterygota</taxon>
        <taxon>Coleoptera</taxon>
        <taxon>Polyphaga</taxon>
        <taxon>Cucujiformia</taxon>
        <taxon>Tenebrionidae</taxon>
        <taxon>Zophobas</taxon>
    </lineage>
</organism>
<dbReference type="GO" id="GO:0008253">
    <property type="term" value="F:5'-nucleotidase activity"/>
    <property type="evidence" value="ECO:0007669"/>
    <property type="project" value="TreeGrafter"/>
</dbReference>
<dbReference type="InterPro" id="IPR008334">
    <property type="entry name" value="5'-Nucleotdase_C"/>
</dbReference>
<feature type="domain" description="5'-Nucleotidase C-terminal" evidence="8">
    <location>
        <begin position="336"/>
        <end position="502"/>
    </location>
</feature>
<dbReference type="AlphaFoldDB" id="A0AA38MRT8"/>
<dbReference type="GO" id="GO:0006196">
    <property type="term" value="P:AMP catabolic process"/>
    <property type="evidence" value="ECO:0007669"/>
    <property type="project" value="TreeGrafter"/>
</dbReference>
<dbReference type="InterPro" id="IPR006179">
    <property type="entry name" value="5_nucleotidase/apyrase"/>
</dbReference>
<evidence type="ECO:0000313" key="9">
    <source>
        <dbReference type="EMBL" id="KAJ3665033.1"/>
    </source>
</evidence>
<sequence length="526" mass="58387">MIRINCVTYFFICVSCTASFIIQENLTELSILHINDFHARYEETNIDSGLCKNKNCIGGFSRMYARIMKVFDKNPNLILLNAGDSFEGTLWYNVHKWNVTQYFLNKLPIDASTLGNHEFDDKIDGLVPFLRHLNAPVVVANIDATEEPVVKNLLNKSVIIERRGIKIGIIGVILSTTDELVNVGNIILLKELDSVNAEAARLVKEEGVFTNIVLSHCGYDAEKEIARKSSSKISLIVGGHSHSFLYTGEPVPGPDQPVGPYPTVVKNSEGKTVLIVQASSYSKYLGNLTISFNMNGEPVGWVGNSIFLDSTLSQDEEINEELLLWKQEVDRQGNKVIGSTLVRLKQSSCLTAECLMGNVITDAMVFAYTDSPVAESWTNGPIAIMHAKGLRSDIDVGNITYNDIVTAQPFANTIDIGEVTGKHLKEILESSVSTDNINLLQVSGMQVVYNLTKVEGSRVTCLKLRCRKCNAPVYENFDENKTYPIILPSFLANGGFGFSLIKTYLRNRQLGERLKDEYTLADKQHV</sequence>
<dbReference type="InterPro" id="IPR036907">
    <property type="entry name" value="5'-Nucleotdase_C_sf"/>
</dbReference>
<feature type="chain" id="PRO_5041485252" description="Apyrase" evidence="6">
    <location>
        <begin position="20"/>
        <end position="526"/>
    </location>
</feature>
<dbReference type="GO" id="GO:0046872">
    <property type="term" value="F:metal ion binding"/>
    <property type="evidence" value="ECO:0007669"/>
    <property type="project" value="UniProtKB-KW"/>
</dbReference>
<evidence type="ECO:0000256" key="6">
    <source>
        <dbReference type="RuleBase" id="RU362119"/>
    </source>
</evidence>
<dbReference type="Proteomes" id="UP001168821">
    <property type="component" value="Unassembled WGS sequence"/>
</dbReference>
<dbReference type="PRINTS" id="PR01607">
    <property type="entry name" value="APYRASEFAMLY"/>
</dbReference>